<feature type="binding site" evidence="6">
    <location>
        <position position="65"/>
    </location>
    <ligand>
        <name>Fe cation</name>
        <dbReference type="ChEBI" id="CHEBI:24875"/>
    </ligand>
</feature>
<comment type="similarity">
    <text evidence="2">Belongs to the [NiFe]/[NiFeSe] hydrogenase large subunit family.</text>
</comment>
<evidence type="ECO:0000256" key="6">
    <source>
        <dbReference type="PIRSR" id="PIRSR601501-1"/>
    </source>
</evidence>
<feature type="binding site" evidence="6">
    <location>
        <position position="414"/>
    </location>
    <ligand>
        <name>Ni(2+)</name>
        <dbReference type="ChEBI" id="CHEBI:49786"/>
    </ligand>
</feature>
<gene>
    <name evidence="7" type="ORF">COT24_04715</name>
</gene>
<dbReference type="PANTHER" id="PTHR43600:SF2">
    <property type="entry name" value="F420-NON-REDUCING HYDROGENASE VHU SUBUNIT A"/>
    <property type="match status" value="1"/>
</dbReference>
<dbReference type="SUPFAM" id="SSF56762">
    <property type="entry name" value="HydB/Nqo4-like"/>
    <property type="match status" value="1"/>
</dbReference>
<organism evidence="7 8">
    <name type="scientific">Candidatus Kerfeldbacteria bacterium CG08_land_8_20_14_0_20_40_16</name>
    <dbReference type="NCBI Taxonomy" id="2014244"/>
    <lineage>
        <taxon>Bacteria</taxon>
        <taxon>Candidatus Kerfeldiibacteriota</taxon>
    </lineage>
</organism>
<feature type="binding site" evidence="6">
    <location>
        <position position="65"/>
    </location>
    <ligand>
        <name>Ni(2+)</name>
        <dbReference type="ChEBI" id="CHEBI:49786"/>
    </ligand>
</feature>
<comment type="cofactor">
    <cofactor evidence="6">
        <name>Fe cation</name>
        <dbReference type="ChEBI" id="CHEBI:24875"/>
    </cofactor>
</comment>
<keyword evidence="5" id="KW-0560">Oxidoreductase</keyword>
<evidence type="ECO:0000256" key="4">
    <source>
        <dbReference type="ARBA" id="ARBA00022723"/>
    </source>
</evidence>
<dbReference type="Pfam" id="PF00374">
    <property type="entry name" value="NiFeSe_Hases"/>
    <property type="match status" value="2"/>
</dbReference>
<feature type="binding site" evidence="6">
    <location>
        <position position="370"/>
    </location>
    <ligand>
        <name>Mg(2+)</name>
        <dbReference type="ChEBI" id="CHEBI:18420"/>
    </ligand>
</feature>
<evidence type="ECO:0000256" key="2">
    <source>
        <dbReference type="ARBA" id="ARBA00009292"/>
    </source>
</evidence>
<evidence type="ECO:0000256" key="3">
    <source>
        <dbReference type="ARBA" id="ARBA00022596"/>
    </source>
</evidence>
<proteinExistence type="inferred from homology"/>
<accession>A0A2H0YUW0</accession>
<evidence type="ECO:0008006" key="9">
    <source>
        <dbReference type="Google" id="ProtNLM"/>
    </source>
</evidence>
<keyword evidence="4 6" id="KW-0479">Metal-binding</keyword>
<evidence type="ECO:0000313" key="7">
    <source>
        <dbReference type="EMBL" id="PIS42216.1"/>
    </source>
</evidence>
<keyword evidence="6" id="KW-0408">Iron</keyword>
<sequence>MTKRIKLKHIAKIEGHASLITDLERGEINRARFRTLEGSRLIEGILVGRNYQEAPLITARICGVCPVVHNLGSIKAIEDALKIKVSEKTVVLRKLMMMGQFIQSHSLHLYFLTLPDYFKLPNSLKLLKDFPIETKQALEIRAFANKLIEVIGGRAIHPMNSAVGGFMKEPSKQELIALSEQIDPLLKIGEKLTKLFHSLKYPKFSRKTEYVATSNPNEYAIYGGQLNSTIDRKITKEKFIKEVEENYSDWQLIKKTRLKGKVYMVGALARLNLNRSKLRPGAKALLKKTGIKFPSYNTFHNVLGQMIETVHCLEESKVLIKKYLAMKGSSAVKDYRVKSGKGIGLIEAPRGSLFHVYEIDQQGYLKNVNIITPTAQFVNNLEEDIEAFLPDINDISSPASRRKIKMLVRAYDPCMTCATH</sequence>
<comment type="caution">
    <text evidence="7">The sequence shown here is derived from an EMBL/GenBank/DDBJ whole genome shotgun (WGS) entry which is preliminary data.</text>
</comment>
<evidence type="ECO:0000256" key="1">
    <source>
        <dbReference type="ARBA" id="ARBA00001967"/>
    </source>
</evidence>
<dbReference type="AlphaFoldDB" id="A0A2H0YUW0"/>
<dbReference type="GO" id="GO:0016151">
    <property type="term" value="F:nickel cation binding"/>
    <property type="evidence" value="ECO:0007669"/>
    <property type="project" value="InterPro"/>
</dbReference>
<protein>
    <recommendedName>
        <fullName evidence="9">Ni/Fe hydrogenase subunit alpha</fullName>
    </recommendedName>
</protein>
<keyword evidence="6" id="KW-0460">Magnesium</keyword>
<name>A0A2H0YUW0_9BACT</name>
<evidence type="ECO:0000313" key="8">
    <source>
        <dbReference type="Proteomes" id="UP000231542"/>
    </source>
</evidence>
<dbReference type="GO" id="GO:0016491">
    <property type="term" value="F:oxidoreductase activity"/>
    <property type="evidence" value="ECO:0007669"/>
    <property type="project" value="UniProtKB-KW"/>
</dbReference>
<dbReference type="InterPro" id="IPR029014">
    <property type="entry name" value="NiFe-Hase_large"/>
</dbReference>
<dbReference type="Proteomes" id="UP000231542">
    <property type="component" value="Unassembled WGS sequence"/>
</dbReference>
<feature type="binding site" evidence="6">
    <location>
        <position position="62"/>
    </location>
    <ligand>
        <name>Mg(2+)</name>
        <dbReference type="ChEBI" id="CHEBI:18420"/>
    </ligand>
</feature>
<keyword evidence="3 6" id="KW-0533">Nickel</keyword>
<evidence type="ECO:0000256" key="5">
    <source>
        <dbReference type="ARBA" id="ARBA00023002"/>
    </source>
</evidence>
<dbReference type="PANTHER" id="PTHR43600">
    <property type="entry name" value="COENZYME F420 HYDROGENASE, SUBUNIT ALPHA"/>
    <property type="match status" value="1"/>
</dbReference>
<dbReference type="EMBL" id="PEXU01000052">
    <property type="protein sequence ID" value="PIS42216.1"/>
    <property type="molecule type" value="Genomic_DNA"/>
</dbReference>
<feature type="binding site" evidence="6">
    <location>
        <position position="420"/>
    </location>
    <ligand>
        <name>Mg(2+)</name>
        <dbReference type="ChEBI" id="CHEBI:18420"/>
    </ligand>
</feature>
<comment type="cofactor">
    <cofactor evidence="1 6">
        <name>Ni(2+)</name>
        <dbReference type="ChEBI" id="CHEBI:49786"/>
    </cofactor>
</comment>
<dbReference type="InterPro" id="IPR001501">
    <property type="entry name" value="Ni-dep_hyd_lsu"/>
</dbReference>
<dbReference type="Gene3D" id="1.10.645.10">
    <property type="entry name" value="Cytochrome-c3 Hydrogenase, chain B"/>
    <property type="match status" value="1"/>
</dbReference>
<feature type="binding site" evidence="6">
    <location>
        <position position="417"/>
    </location>
    <ligand>
        <name>Fe cation</name>
        <dbReference type="ChEBI" id="CHEBI:24875"/>
    </ligand>
</feature>
<reference evidence="7 8" key="1">
    <citation type="submission" date="2017-09" db="EMBL/GenBank/DDBJ databases">
        <title>Depth-based differentiation of microbial function through sediment-hosted aquifers and enrichment of novel symbionts in the deep terrestrial subsurface.</title>
        <authorList>
            <person name="Probst A.J."/>
            <person name="Ladd B."/>
            <person name="Jarett J.K."/>
            <person name="Geller-Mcgrath D.E."/>
            <person name="Sieber C.M."/>
            <person name="Emerson J.B."/>
            <person name="Anantharaman K."/>
            <person name="Thomas B.C."/>
            <person name="Malmstrom R."/>
            <person name="Stieglmeier M."/>
            <person name="Klingl A."/>
            <person name="Woyke T."/>
            <person name="Ryan C.M."/>
            <person name="Banfield J.F."/>
        </authorList>
    </citation>
    <scope>NUCLEOTIDE SEQUENCE [LARGE SCALE GENOMIC DNA]</scope>
    <source>
        <strain evidence="7">CG08_land_8_20_14_0_20_40_16</strain>
    </source>
</reference>
<feature type="binding site" evidence="6">
    <location>
        <position position="43"/>
    </location>
    <ligand>
        <name>Mg(2+)</name>
        <dbReference type="ChEBI" id="CHEBI:18420"/>
    </ligand>
</feature>